<accession>A0A1V3C4E4</accession>
<protein>
    <recommendedName>
        <fullName evidence="4">DUF4239 domain-containing protein</fullName>
    </recommendedName>
</protein>
<gene>
    <name evidence="2" type="ORF">NOSIN_18995</name>
</gene>
<evidence type="ECO:0000313" key="2">
    <source>
        <dbReference type="EMBL" id="OOC55657.1"/>
    </source>
</evidence>
<comment type="caution">
    <text evidence="2">The sequence shown here is derived from an EMBL/GenBank/DDBJ whole genome shotgun (WGS) entry which is preliminary data.</text>
</comment>
<proteinExistence type="predicted"/>
<dbReference type="Proteomes" id="UP000189004">
    <property type="component" value="Unassembled WGS sequence"/>
</dbReference>
<dbReference type="RefSeq" id="WP_077692086.1">
    <property type="nucleotide sequence ID" value="NZ_MCOK01000001.1"/>
</dbReference>
<organism evidence="2 3">
    <name type="scientific">Nocardiopsis sinuspersici</name>
    <dbReference type="NCBI Taxonomy" id="501010"/>
    <lineage>
        <taxon>Bacteria</taxon>
        <taxon>Bacillati</taxon>
        <taxon>Actinomycetota</taxon>
        <taxon>Actinomycetes</taxon>
        <taxon>Streptosporangiales</taxon>
        <taxon>Nocardiopsidaceae</taxon>
        <taxon>Nocardiopsis</taxon>
    </lineage>
</organism>
<keyword evidence="3" id="KW-1185">Reference proteome</keyword>
<dbReference type="OrthoDB" id="3427059at2"/>
<keyword evidence="1" id="KW-1133">Transmembrane helix</keyword>
<reference evidence="3" key="1">
    <citation type="submission" date="2016-08" db="EMBL/GenBank/DDBJ databases">
        <authorList>
            <person name="Tokovenko B."/>
            <person name="Kalinowski J."/>
        </authorList>
    </citation>
    <scope>NUCLEOTIDE SEQUENCE [LARGE SCALE GENOMIC DNA]</scope>
    <source>
        <strain evidence="3">UTMC102</strain>
    </source>
</reference>
<feature type="transmembrane region" description="Helical" evidence="1">
    <location>
        <begin position="176"/>
        <end position="197"/>
    </location>
</feature>
<dbReference type="STRING" id="501010.NOSIN_18995"/>
<sequence>MLTLFLVLIVLIAMVGGALLAVGRFRVDDESSGGAVSVVVAPCVLALYLASAAMGVVIGWEHFTGAGDGLTAEAGAAESLYWSTTAFPDEEAQVVRERLRAYMSTVVEEDWPRMESGGELSSAGDEAFADLAASVRALSVSDTGDGLDRLTARQELAELSDARIERADAAGDGVPSVLNAIAALSAVAVAVLPFAMIRRGSSVAYFWAAANLVFVFATILLLFYLGNPFNGALAHDAGAIQEALAEFDRTDASLDPR</sequence>
<feature type="transmembrane region" description="Helical" evidence="1">
    <location>
        <begin position="203"/>
        <end position="225"/>
    </location>
</feature>
<feature type="transmembrane region" description="Helical" evidence="1">
    <location>
        <begin position="36"/>
        <end position="60"/>
    </location>
</feature>
<evidence type="ECO:0000313" key="3">
    <source>
        <dbReference type="Proteomes" id="UP000189004"/>
    </source>
</evidence>
<name>A0A1V3C4E4_9ACTN</name>
<dbReference type="Pfam" id="PF14023">
    <property type="entry name" value="Bestrophin-like"/>
    <property type="match status" value="1"/>
</dbReference>
<dbReference type="EMBL" id="MCOK01000001">
    <property type="protein sequence ID" value="OOC55657.1"/>
    <property type="molecule type" value="Genomic_DNA"/>
</dbReference>
<keyword evidence="1" id="KW-0472">Membrane</keyword>
<evidence type="ECO:0008006" key="4">
    <source>
        <dbReference type="Google" id="ProtNLM"/>
    </source>
</evidence>
<evidence type="ECO:0000256" key="1">
    <source>
        <dbReference type="SAM" id="Phobius"/>
    </source>
</evidence>
<keyword evidence="1" id="KW-0812">Transmembrane</keyword>
<dbReference type="AlphaFoldDB" id="A0A1V3C4E4"/>
<dbReference type="InterPro" id="IPR025333">
    <property type="entry name" value="DUF4239"/>
</dbReference>